<evidence type="ECO:0000313" key="2">
    <source>
        <dbReference type="Proteomes" id="UP000756346"/>
    </source>
</evidence>
<dbReference type="GeneID" id="70184309"/>
<proteinExistence type="predicted"/>
<accession>A0A9P8Y1Y8</accession>
<dbReference type="RefSeq" id="XP_046009301.1">
    <property type="nucleotide sequence ID" value="XM_046154763.1"/>
</dbReference>
<sequence length="69" mass="7424">MHRIEAAYNLKMIITSPCDVGGTLIRNPSQRTSAAAMPSLACLRSTLTAAADRTRDGPRGARCGRAFFQ</sequence>
<dbReference type="EMBL" id="JAGTJQ010000008">
    <property type="protein sequence ID" value="KAH7026084.1"/>
    <property type="molecule type" value="Genomic_DNA"/>
</dbReference>
<gene>
    <name evidence="1" type="ORF">B0I36DRAFT_329845</name>
</gene>
<comment type="caution">
    <text evidence="1">The sequence shown here is derived from an EMBL/GenBank/DDBJ whole genome shotgun (WGS) entry which is preliminary data.</text>
</comment>
<name>A0A9P8Y1Y8_9PEZI</name>
<organism evidence="1 2">
    <name type="scientific">Microdochium trichocladiopsis</name>
    <dbReference type="NCBI Taxonomy" id="1682393"/>
    <lineage>
        <taxon>Eukaryota</taxon>
        <taxon>Fungi</taxon>
        <taxon>Dikarya</taxon>
        <taxon>Ascomycota</taxon>
        <taxon>Pezizomycotina</taxon>
        <taxon>Sordariomycetes</taxon>
        <taxon>Xylariomycetidae</taxon>
        <taxon>Xylariales</taxon>
        <taxon>Microdochiaceae</taxon>
        <taxon>Microdochium</taxon>
    </lineage>
</organism>
<dbReference type="AlphaFoldDB" id="A0A9P8Y1Y8"/>
<evidence type="ECO:0000313" key="1">
    <source>
        <dbReference type="EMBL" id="KAH7026084.1"/>
    </source>
</evidence>
<keyword evidence="2" id="KW-1185">Reference proteome</keyword>
<dbReference type="Proteomes" id="UP000756346">
    <property type="component" value="Unassembled WGS sequence"/>
</dbReference>
<reference evidence="1" key="1">
    <citation type="journal article" date="2021" name="Nat. Commun.">
        <title>Genetic determinants of endophytism in the Arabidopsis root mycobiome.</title>
        <authorList>
            <person name="Mesny F."/>
            <person name="Miyauchi S."/>
            <person name="Thiergart T."/>
            <person name="Pickel B."/>
            <person name="Atanasova L."/>
            <person name="Karlsson M."/>
            <person name="Huettel B."/>
            <person name="Barry K.W."/>
            <person name="Haridas S."/>
            <person name="Chen C."/>
            <person name="Bauer D."/>
            <person name="Andreopoulos W."/>
            <person name="Pangilinan J."/>
            <person name="LaButti K."/>
            <person name="Riley R."/>
            <person name="Lipzen A."/>
            <person name="Clum A."/>
            <person name="Drula E."/>
            <person name="Henrissat B."/>
            <person name="Kohler A."/>
            <person name="Grigoriev I.V."/>
            <person name="Martin F.M."/>
            <person name="Hacquard S."/>
        </authorList>
    </citation>
    <scope>NUCLEOTIDE SEQUENCE</scope>
    <source>
        <strain evidence="1">MPI-CAGE-CH-0230</strain>
    </source>
</reference>
<protein>
    <submittedName>
        <fullName evidence="1">Uncharacterized protein</fullName>
    </submittedName>
</protein>